<evidence type="ECO:0000313" key="2">
    <source>
        <dbReference type="Proteomes" id="UP001626537"/>
    </source>
</evidence>
<dbReference type="EMBL" id="CP136864">
    <property type="protein sequence ID" value="WOJ94351.1"/>
    <property type="molecule type" value="Genomic_DNA"/>
</dbReference>
<protein>
    <submittedName>
        <fullName evidence="1">Uncharacterized protein</fullName>
    </submittedName>
</protein>
<accession>A0ABZ0I8E2</accession>
<dbReference type="RefSeq" id="WP_407348987.1">
    <property type="nucleotide sequence ID" value="NZ_CP136864.1"/>
</dbReference>
<gene>
    <name evidence="1" type="ORF">R0135_04110</name>
</gene>
<name>A0ABZ0I8E2_9GAMM</name>
<keyword evidence="2" id="KW-1185">Reference proteome</keyword>
<dbReference type="Proteomes" id="UP001626537">
    <property type="component" value="Chromosome"/>
</dbReference>
<evidence type="ECO:0000313" key="1">
    <source>
        <dbReference type="EMBL" id="WOJ94351.1"/>
    </source>
</evidence>
<organism evidence="1 2">
    <name type="scientific">Congregibacter variabilis</name>
    <dbReference type="NCBI Taxonomy" id="3081200"/>
    <lineage>
        <taxon>Bacteria</taxon>
        <taxon>Pseudomonadati</taxon>
        <taxon>Pseudomonadota</taxon>
        <taxon>Gammaproteobacteria</taxon>
        <taxon>Cellvibrionales</taxon>
        <taxon>Halieaceae</taxon>
        <taxon>Congregibacter</taxon>
    </lineage>
</organism>
<sequence length="340" mass="37803">MAVAVLTGTGASAQAQDAPIRDGKIGYAMTDLFWSVYQTPDAKEECPEGFNDGPREQFEKLYPNHTAMTVQDTQLRQEVQTWLPSTEPDGFEFREVEGAYSWGLDLDGVASDEDFEHPDGQAGIDNQVYRAVGCIIGFRGPDGVEYIFQNKAILDQNYSRMMIELGDVDDLQNDDSVTVNLYRGRDRLLTDATGLNVVPGGSQRIDRRWGESLIRHTTGRIENGVLRTEPISEVVIPWMNLSVPTVQIIRDMRLELTLTPEGATGLVAGYADIDSWYYQLIRNDSTHHLSNGQISGISLYKALRRLADAYPDADTGANTAISTALDVKMRQVFIVDTENN</sequence>
<reference evidence="1 2" key="1">
    <citation type="submission" date="2023-10" db="EMBL/GenBank/DDBJ databases">
        <title>Two novel species belonging to the OM43/NOR5 clade.</title>
        <authorList>
            <person name="Park M."/>
        </authorList>
    </citation>
    <scope>NUCLEOTIDE SEQUENCE [LARGE SCALE GENOMIC DNA]</scope>
    <source>
        <strain evidence="1 2">IMCC43200</strain>
    </source>
</reference>
<proteinExistence type="predicted"/>